<dbReference type="InterPro" id="IPR036291">
    <property type="entry name" value="NAD(P)-bd_dom_sf"/>
</dbReference>
<evidence type="ECO:0000313" key="3">
    <source>
        <dbReference type="EMBL" id="QPI51427.1"/>
    </source>
</evidence>
<dbReference type="EMBL" id="CP065053">
    <property type="protein sequence ID" value="QPI51427.1"/>
    <property type="molecule type" value="Genomic_DNA"/>
</dbReference>
<sequence length="82" mass="8495">MGSVVGFAGAEDRIAPERFWSVACDILIPAALGQQITKDNAGQIRAYIMLEGANGPTTPEADDILRDNGVLVVPDVIANAGG</sequence>
<dbReference type="Pfam" id="PF00208">
    <property type="entry name" value="ELFV_dehydrog"/>
    <property type="match status" value="1"/>
</dbReference>
<dbReference type="Proteomes" id="UP000662888">
    <property type="component" value="Chromosome"/>
</dbReference>
<accession>A0AA48WGX1</accession>
<evidence type="ECO:0000259" key="2">
    <source>
        <dbReference type="SMART" id="SM00839"/>
    </source>
</evidence>
<dbReference type="InterPro" id="IPR006096">
    <property type="entry name" value="Glu/Leu/Phe/Val/Trp_DH_C"/>
</dbReference>
<gene>
    <name evidence="3" type="ORF">IV454_07895</name>
</gene>
<dbReference type="Gene3D" id="3.40.50.720">
    <property type="entry name" value="NAD(P)-binding Rossmann-like Domain"/>
    <property type="match status" value="1"/>
</dbReference>
<protein>
    <recommendedName>
        <fullName evidence="2">Glutamate/phenylalanine/leucine/valine/L-tryptophan dehydrogenase C-terminal domain-containing protein</fullName>
    </recommendedName>
</protein>
<reference evidence="3 4" key="1">
    <citation type="submission" date="2020-11" db="EMBL/GenBank/DDBJ databases">
        <authorList>
            <person name="Sun Q."/>
        </authorList>
    </citation>
    <scope>NUCLEOTIDE SEQUENCE [LARGE SCALE GENOMIC DNA]</scope>
    <source>
        <strain evidence="3 4">P8398</strain>
    </source>
</reference>
<name>A0AA48WGX1_9BURK</name>
<dbReference type="PANTHER" id="PTHR11606">
    <property type="entry name" value="GLUTAMATE DEHYDROGENASE"/>
    <property type="match status" value="1"/>
</dbReference>
<evidence type="ECO:0000256" key="1">
    <source>
        <dbReference type="ARBA" id="ARBA00023002"/>
    </source>
</evidence>
<keyword evidence="1" id="KW-0560">Oxidoreductase</keyword>
<dbReference type="PANTHER" id="PTHR11606:SF13">
    <property type="entry name" value="GLUTAMATE DEHYDROGENASE 1, MITOCHONDRIAL"/>
    <property type="match status" value="1"/>
</dbReference>
<dbReference type="SUPFAM" id="SSF51735">
    <property type="entry name" value="NAD(P)-binding Rossmann-fold domains"/>
    <property type="match status" value="1"/>
</dbReference>
<keyword evidence="4" id="KW-1185">Reference proteome</keyword>
<dbReference type="SMART" id="SM00839">
    <property type="entry name" value="ELFV_dehydrog"/>
    <property type="match status" value="1"/>
</dbReference>
<evidence type="ECO:0000313" key="4">
    <source>
        <dbReference type="Proteomes" id="UP000662888"/>
    </source>
</evidence>
<proteinExistence type="predicted"/>
<feature type="domain" description="Glutamate/phenylalanine/leucine/valine/L-tryptophan dehydrogenase C-terminal" evidence="2">
    <location>
        <begin position="1"/>
        <end position="82"/>
    </location>
</feature>
<organism evidence="3 4">
    <name type="scientific">Massilia antarctica</name>
    <dbReference type="NCBI Taxonomy" id="2765360"/>
    <lineage>
        <taxon>Bacteria</taxon>
        <taxon>Pseudomonadati</taxon>
        <taxon>Pseudomonadota</taxon>
        <taxon>Betaproteobacteria</taxon>
        <taxon>Burkholderiales</taxon>
        <taxon>Oxalobacteraceae</taxon>
        <taxon>Telluria group</taxon>
        <taxon>Massilia</taxon>
    </lineage>
</organism>